<name>A0A450ZS14_9GAMM</name>
<evidence type="ECO:0000259" key="2">
    <source>
        <dbReference type="Pfam" id="PF00534"/>
    </source>
</evidence>
<dbReference type="AlphaFoldDB" id="A0A450ZS14"/>
<proteinExistence type="predicted"/>
<dbReference type="Pfam" id="PF13692">
    <property type="entry name" value="Glyco_trans_1_4"/>
    <property type="match status" value="1"/>
</dbReference>
<dbReference type="EMBL" id="CAADFW010000011">
    <property type="protein sequence ID" value="VFK56569.1"/>
    <property type="molecule type" value="Genomic_DNA"/>
</dbReference>
<feature type="domain" description="Glycosyltransferase subfamily 4-like N-terminal" evidence="3">
    <location>
        <begin position="18"/>
        <end position="187"/>
    </location>
</feature>
<dbReference type="GO" id="GO:0016757">
    <property type="term" value="F:glycosyltransferase activity"/>
    <property type="evidence" value="ECO:0007669"/>
    <property type="project" value="InterPro"/>
</dbReference>
<reference evidence="4" key="1">
    <citation type="submission" date="2019-02" db="EMBL/GenBank/DDBJ databases">
        <authorList>
            <person name="Gruber-Vodicka R. H."/>
            <person name="Seah K. B. B."/>
        </authorList>
    </citation>
    <scope>NUCLEOTIDE SEQUENCE</scope>
    <source>
        <strain evidence="4">BECK_BZ126</strain>
    </source>
</reference>
<dbReference type="PANTHER" id="PTHR46401">
    <property type="entry name" value="GLYCOSYLTRANSFERASE WBBK-RELATED"/>
    <property type="match status" value="1"/>
</dbReference>
<organism evidence="4">
    <name type="scientific">Candidatus Kentrum sp. TC</name>
    <dbReference type="NCBI Taxonomy" id="2126339"/>
    <lineage>
        <taxon>Bacteria</taxon>
        <taxon>Pseudomonadati</taxon>
        <taxon>Pseudomonadota</taxon>
        <taxon>Gammaproteobacteria</taxon>
        <taxon>Candidatus Kentrum</taxon>
    </lineage>
</organism>
<dbReference type="Gene3D" id="3.40.50.2000">
    <property type="entry name" value="Glycogen Phosphorylase B"/>
    <property type="match status" value="5"/>
</dbReference>
<dbReference type="InterPro" id="IPR028098">
    <property type="entry name" value="Glyco_trans_4-like_N"/>
</dbReference>
<dbReference type="CDD" id="cd03801">
    <property type="entry name" value="GT4_PimA-like"/>
    <property type="match status" value="1"/>
</dbReference>
<dbReference type="GO" id="GO:0009103">
    <property type="term" value="P:lipopolysaccharide biosynthetic process"/>
    <property type="evidence" value="ECO:0007669"/>
    <property type="project" value="TreeGrafter"/>
</dbReference>
<evidence type="ECO:0000256" key="1">
    <source>
        <dbReference type="ARBA" id="ARBA00022679"/>
    </source>
</evidence>
<evidence type="ECO:0000259" key="3">
    <source>
        <dbReference type="Pfam" id="PF13579"/>
    </source>
</evidence>
<gene>
    <name evidence="4" type="ORF">BECKTC1821F_GA0114240_10113</name>
</gene>
<keyword evidence="1 4" id="KW-0808">Transferase</keyword>
<dbReference type="CDD" id="cd03809">
    <property type="entry name" value="GT4_MtfB-like"/>
    <property type="match status" value="2"/>
</dbReference>
<feature type="domain" description="Glycosyl transferase family 1" evidence="2">
    <location>
        <begin position="225"/>
        <end position="383"/>
    </location>
</feature>
<accession>A0A450ZS14</accession>
<protein>
    <submittedName>
        <fullName evidence="4">Glycosyltransferase involved in cell wall bisynthesis</fullName>
    </submittedName>
</protein>
<dbReference type="PANTHER" id="PTHR46401:SF2">
    <property type="entry name" value="GLYCOSYLTRANSFERASE WBBK-RELATED"/>
    <property type="match status" value="1"/>
</dbReference>
<dbReference type="InterPro" id="IPR001296">
    <property type="entry name" value="Glyco_trans_1"/>
</dbReference>
<feature type="domain" description="Glycosyl transferase family 1" evidence="2">
    <location>
        <begin position="1069"/>
        <end position="1220"/>
    </location>
</feature>
<evidence type="ECO:0000313" key="4">
    <source>
        <dbReference type="EMBL" id="VFK56569.1"/>
    </source>
</evidence>
<dbReference type="SUPFAM" id="SSF53756">
    <property type="entry name" value="UDP-Glycosyltransferase/glycogen phosphorylase"/>
    <property type="match status" value="3"/>
</dbReference>
<dbReference type="Pfam" id="PF13579">
    <property type="entry name" value="Glyco_trans_4_4"/>
    <property type="match status" value="1"/>
</dbReference>
<sequence length="1268" mass="143426">MRIVIDMQGAQTESRFRGIGRYARSFAEAVARNRGGHEILLALNGSFPHTIEPLRAAFDDLLPQDDIRVWRAPGPVREQQPGNDGRRETAELLREAFLASLRPDVIHVSSLFEGYLDDAVTSIGRFDHATPVTVTLYDLIPLLDPERYLTPDPPYAKYYRRKIAHLEQAEACLAISESSRREASMHGKLSEDRIFNISGAADSRFRPLPIEEGFANETLRKFGFGRPFVLYSGGADERKNLPRLIEAYAALPKELRKGHQLLLAGRMPEMEIAHLQRQGRSNGLESDELRFAGHVDDEELVRLYNLCALFVLPSWHEGFGLPALEAMACGAPVIGADATSLPEVIGCEEALFDPFDVAAMAAKMARSLGDEAFRARLRAHGPKQAKKFSWDKTAQRAITAWESLPNRFRRQNRALPPRESKPKLAFVSPLLPQRTGIAYYSAELLPALAEYYDIGVVVAQDSVDDPWVQAHGKIRDVSWLRTNARKFDRVLYQFGNSPFHLHMFDLSREIPGTLVLHDFFVSGALSWSELHGGVEHAWKRALYVAHGYGAVREALQDREAAKYKYPVNLPIFQYAQGVIVHSEYSKRLTDRWYGEGASDRWEVIPHLRAPIEPFDRVSSREKLGIGKEDFCVCAFGFLDQTKLNHRLLECWLKSVLAGDKGCHLVFVGENEGGDYGARLLKTIRASGFADRIRLTGFVSPERFRRYLAVADMAVQLRARSRGETSGTILDCMNHGLPVIVNANGSAGELDARAVWMLPDEFDDDALIRALETLWREPERGRLLGERAREIIWNRHSPEACARRYAEAIERFHRRAETATPALIQAIASQPSFAPGDGDLIHLSESISAALPLPRPAKRLFLDITGTYRHDLETGIERVARALLSTLLKNPPPGYRIEPVYLCDAQGTWRHRYARRYTLGLLGHPSDALDDEIAEPTCGDVLLTLDLSDGMLVRAESAGLFAEYRNRGVKIYSMLHDLLPVTMPDVFPPGTDLKHRQWLEAISRFDGAVCVSKTVADDLIAWQEDANLDWNERRPFHIGWSHHGADFDDSAPTRGLPDDAKTLLDRLQSRPSFLMVGTIEPRKGYPRVIEAFDHLWRDGMEINLVIVGKEGWQGLPDKMRRDIPETIRRLRAYPERDRRLFWLEGVSDEYLERLYAATTCLIAASYGEGFGLPLIEAARHGLPILARDIPVFREVAGEYAYFFDADTPDRLAEAIQAWLSLFEKGRHPKSAEMPRLSWQESAKRLMEIIIDKQFQREKYFDGRTHQDRR</sequence>
<dbReference type="Pfam" id="PF00534">
    <property type="entry name" value="Glycos_transf_1"/>
    <property type="match status" value="2"/>
</dbReference>